<gene>
    <name evidence="2" type="ORF">DO021_00240</name>
    <name evidence="1" type="ORF">EYB58_08255</name>
</gene>
<dbReference type="Proteomes" id="UP000293902">
    <property type="component" value="Chromosome"/>
</dbReference>
<evidence type="ECO:0000313" key="2">
    <source>
        <dbReference type="EMBL" id="RAM03892.1"/>
    </source>
</evidence>
<reference evidence="1 4" key="2">
    <citation type="submission" date="2019-02" db="EMBL/GenBank/DDBJ databases">
        <title>Complete genome sequence of Desulfobacter hydrogenophilus AcRS1.</title>
        <authorList>
            <person name="Marietou A."/>
            <person name="Lund M.B."/>
            <person name="Marshall I.P.G."/>
            <person name="Schreiber L."/>
            <person name="Jorgensen B."/>
        </authorList>
    </citation>
    <scope>NUCLEOTIDE SEQUENCE [LARGE SCALE GENOMIC DNA]</scope>
    <source>
        <strain evidence="1 4">AcRS1</strain>
    </source>
</reference>
<accession>A0A328FK82</accession>
<reference evidence="2 3" key="1">
    <citation type="submission" date="2018-06" db="EMBL/GenBank/DDBJ databases">
        <title>Complete Genome Sequence of Desulfobacter hydrogenophilus (DSM3380).</title>
        <authorList>
            <person name="Marietou A."/>
            <person name="Schreiber L."/>
            <person name="Marshall I."/>
            <person name="Jorgensen B."/>
        </authorList>
    </citation>
    <scope>NUCLEOTIDE SEQUENCE [LARGE SCALE GENOMIC DNA]</scope>
    <source>
        <strain evidence="2 3">DSM 3380</strain>
    </source>
</reference>
<dbReference type="Proteomes" id="UP000248798">
    <property type="component" value="Unassembled WGS sequence"/>
</dbReference>
<protein>
    <recommendedName>
        <fullName evidence="5">Integrase SAM-like N-terminal domain-containing protein</fullName>
    </recommendedName>
</protein>
<dbReference type="AlphaFoldDB" id="A0A328FK82"/>
<proteinExistence type="predicted"/>
<dbReference type="EMBL" id="CP036313">
    <property type="protein sequence ID" value="QBH12907.1"/>
    <property type="molecule type" value="Genomic_DNA"/>
</dbReference>
<dbReference type="EMBL" id="QLNI01000001">
    <property type="protein sequence ID" value="RAM03892.1"/>
    <property type="molecule type" value="Genomic_DNA"/>
</dbReference>
<evidence type="ECO:0000313" key="1">
    <source>
        <dbReference type="EMBL" id="QBH12907.1"/>
    </source>
</evidence>
<dbReference type="RefSeq" id="WP_131072034.1">
    <property type="nucleotide sequence ID" value="NZ_CP036313.1"/>
</dbReference>
<dbReference type="OrthoDB" id="9801717at2"/>
<evidence type="ECO:0008006" key="5">
    <source>
        <dbReference type="Google" id="ProtNLM"/>
    </source>
</evidence>
<evidence type="ECO:0000313" key="4">
    <source>
        <dbReference type="Proteomes" id="UP000293902"/>
    </source>
</evidence>
<sequence>MINSETQPKEYPAYRKWLRHYLDFCKKYDHGYADIKSLPLFVDKLKSKNQDSFQQDQTQKAPDIILCRAGRTNTITNV</sequence>
<evidence type="ECO:0000313" key="3">
    <source>
        <dbReference type="Proteomes" id="UP000248798"/>
    </source>
</evidence>
<organism evidence="2 3">
    <name type="scientific">Desulfobacter hydrogenophilus</name>
    <dbReference type="NCBI Taxonomy" id="2291"/>
    <lineage>
        <taxon>Bacteria</taxon>
        <taxon>Pseudomonadati</taxon>
        <taxon>Thermodesulfobacteriota</taxon>
        <taxon>Desulfobacteria</taxon>
        <taxon>Desulfobacterales</taxon>
        <taxon>Desulfobacteraceae</taxon>
        <taxon>Desulfobacter</taxon>
    </lineage>
</organism>
<name>A0A328FK82_9BACT</name>
<keyword evidence="4" id="KW-1185">Reference proteome</keyword>